<reference evidence="2 3" key="1">
    <citation type="submission" date="2018-10" db="EMBL/GenBank/DDBJ databases">
        <title>The genome of Lysobacter enzymogenes OH11.</title>
        <authorList>
            <person name="Liu F."/>
            <person name="Zhao Y."/>
            <person name="Qian G."/>
            <person name="Chen Y."/>
            <person name="Xu H."/>
        </authorList>
    </citation>
    <scope>NUCLEOTIDE SEQUENCE [LARGE SCALE GENOMIC DNA]</scope>
    <source>
        <strain evidence="2 3">OH11</strain>
    </source>
</reference>
<dbReference type="Proteomes" id="UP000275910">
    <property type="component" value="Unassembled WGS sequence"/>
</dbReference>
<comment type="caution">
    <text evidence="2">The sequence shown here is derived from an EMBL/GenBank/DDBJ whole genome shotgun (WGS) entry which is preliminary data.</text>
</comment>
<sequence length="201" mass="22297">MVSMHHRRERGDGLRRAWVALGVGLALWAGSGAVAAADAGVAFKQAIDSLAAGAYWSKPFVENTLSARLVRDWENEYTLAYKAESGRFAGLRIKEVELRCSKRRARDCLLSIDLAEPGPPNMAFVRKFWPQAEPTPASPHSRLSHEYWTIERGPDQISVSNQYDAPRITRVTVALNTQRLQDPLNPPPVPPQPLPPVPENP</sequence>
<dbReference type="RefSeq" id="WP_123647708.1">
    <property type="nucleotide sequence ID" value="NZ_RCTY01000031.1"/>
</dbReference>
<evidence type="ECO:0000313" key="3">
    <source>
        <dbReference type="Proteomes" id="UP000275910"/>
    </source>
</evidence>
<organism evidence="2 3">
    <name type="scientific">Lysobacter enzymogenes</name>
    <dbReference type="NCBI Taxonomy" id="69"/>
    <lineage>
        <taxon>Bacteria</taxon>
        <taxon>Pseudomonadati</taxon>
        <taxon>Pseudomonadota</taxon>
        <taxon>Gammaproteobacteria</taxon>
        <taxon>Lysobacterales</taxon>
        <taxon>Lysobacteraceae</taxon>
        <taxon>Lysobacter</taxon>
    </lineage>
</organism>
<feature type="compositionally biased region" description="Pro residues" evidence="1">
    <location>
        <begin position="184"/>
        <end position="201"/>
    </location>
</feature>
<proteinExistence type="predicted"/>
<dbReference type="AlphaFoldDB" id="A0A3N2RH04"/>
<dbReference type="EMBL" id="RCTY01000031">
    <property type="protein sequence ID" value="ROU06661.1"/>
    <property type="molecule type" value="Genomic_DNA"/>
</dbReference>
<gene>
    <name evidence="2" type="ORF">D9T17_12470</name>
</gene>
<evidence type="ECO:0000256" key="1">
    <source>
        <dbReference type="SAM" id="MobiDB-lite"/>
    </source>
</evidence>
<name>A0A3N2RH04_LYSEN</name>
<protein>
    <submittedName>
        <fullName evidence="2">Uncharacterized protein</fullName>
    </submittedName>
</protein>
<feature type="region of interest" description="Disordered" evidence="1">
    <location>
        <begin position="178"/>
        <end position="201"/>
    </location>
</feature>
<evidence type="ECO:0000313" key="2">
    <source>
        <dbReference type="EMBL" id="ROU06661.1"/>
    </source>
</evidence>
<accession>A0A3N2RH04</accession>